<dbReference type="EMBL" id="JBBMFS010000013">
    <property type="protein sequence ID" value="MEQ2555894.1"/>
    <property type="molecule type" value="Genomic_DNA"/>
</dbReference>
<dbReference type="Proteomes" id="UP001546774">
    <property type="component" value="Unassembled WGS sequence"/>
</dbReference>
<comment type="caution">
    <text evidence="2">The sequence shown here is derived from an EMBL/GenBank/DDBJ whole genome shotgun (WGS) entry which is preliminary data.</text>
</comment>
<keyword evidence="1" id="KW-1133">Transmembrane helix</keyword>
<sequence length="125" mass="13937">MKSIIESSAYCIILVIMCYMAIGFIQMNMDVNKVNEVSKYVQDYMEVYGKSTGDDAAGYTLDAATLDHINSHVSRYGMTAAVTYDTATSGNVYYKLELKYALKMPFLNLNANHTYDAIARTPKTA</sequence>
<evidence type="ECO:0008006" key="4">
    <source>
        <dbReference type="Google" id="ProtNLM"/>
    </source>
</evidence>
<proteinExistence type="predicted"/>
<keyword evidence="3" id="KW-1185">Reference proteome</keyword>
<protein>
    <recommendedName>
        <fullName evidence="4">DUF4320 family protein</fullName>
    </recommendedName>
</protein>
<reference evidence="2" key="1">
    <citation type="submission" date="2024-03" db="EMBL/GenBank/DDBJ databases">
        <title>Human intestinal bacterial collection.</title>
        <authorList>
            <person name="Pauvert C."/>
            <person name="Hitch T.C.A."/>
            <person name="Clavel T."/>
        </authorList>
    </citation>
    <scope>NUCLEOTIDE SEQUENCE [LARGE SCALE GENOMIC DNA]</scope>
    <source>
        <strain evidence="2">CLA-AA-H89B</strain>
    </source>
</reference>
<name>A0ABV1H858_9FIRM</name>
<keyword evidence="1" id="KW-0812">Transmembrane</keyword>
<organism evidence="2 3">
    <name type="scientific">Lachnospira intestinalis</name>
    <dbReference type="NCBI Taxonomy" id="3133158"/>
    <lineage>
        <taxon>Bacteria</taxon>
        <taxon>Bacillati</taxon>
        <taxon>Bacillota</taxon>
        <taxon>Clostridia</taxon>
        <taxon>Lachnospirales</taxon>
        <taxon>Lachnospiraceae</taxon>
        <taxon>Lachnospira</taxon>
    </lineage>
</organism>
<accession>A0ABV1H858</accession>
<evidence type="ECO:0000313" key="2">
    <source>
        <dbReference type="EMBL" id="MEQ2555894.1"/>
    </source>
</evidence>
<keyword evidence="1" id="KW-0472">Membrane</keyword>
<gene>
    <name evidence="2" type="ORF">WMO37_12925</name>
</gene>
<feature type="transmembrane region" description="Helical" evidence="1">
    <location>
        <begin position="7"/>
        <end position="25"/>
    </location>
</feature>
<evidence type="ECO:0000256" key="1">
    <source>
        <dbReference type="SAM" id="Phobius"/>
    </source>
</evidence>
<evidence type="ECO:0000313" key="3">
    <source>
        <dbReference type="Proteomes" id="UP001546774"/>
    </source>
</evidence>